<keyword evidence="2" id="KW-1185">Reference proteome</keyword>
<comment type="caution">
    <text evidence="1">The sequence shown here is derived from an EMBL/GenBank/DDBJ whole genome shotgun (WGS) entry which is preliminary data.</text>
</comment>
<reference evidence="1" key="1">
    <citation type="submission" date="2017-04" db="EMBL/GenBank/DDBJ databases">
        <authorList>
            <person name="Varghese N."/>
            <person name="Submissions S."/>
        </authorList>
    </citation>
    <scope>NUCLEOTIDE SEQUENCE</scope>
    <source>
        <strain evidence="1">WTE2008</strain>
    </source>
</reference>
<proteinExistence type="predicted"/>
<protein>
    <submittedName>
        <fullName evidence="1">ABC-type bacteriocin/lantibiotic exporter, contains an N-terminal double-glycine peptidase domain</fullName>
    </submittedName>
</protein>
<organism evidence="1 2">
    <name type="scientific">Aristaeella lactis</name>
    <dbReference type="NCBI Taxonomy" id="3046383"/>
    <lineage>
        <taxon>Bacteria</taxon>
        <taxon>Bacillati</taxon>
        <taxon>Bacillota</taxon>
        <taxon>Clostridia</taxon>
        <taxon>Eubacteriales</taxon>
        <taxon>Aristaeellaceae</taxon>
        <taxon>Aristaeella</taxon>
    </lineage>
</organism>
<gene>
    <name evidence="1" type="ORF">SAMN06297397_0850</name>
</gene>
<evidence type="ECO:0000313" key="2">
    <source>
        <dbReference type="Proteomes" id="UP000192328"/>
    </source>
</evidence>
<evidence type="ECO:0000313" key="1">
    <source>
        <dbReference type="EMBL" id="SMC42348.1"/>
    </source>
</evidence>
<sequence>MESNLKRVKAVFSSPVYKSIHRWMKPFRLPICAISLLGISGTALSLCMTMVTKELIDGATSHDSSLLWKYGILLVAIIAIERGISVFTSYLRTRTSARMQLEMQRQVTESLMSKEYPALKPFHSGELVSRVFSDVSVVRDGALNLLPSVLRLSVSFFGAAGILISMDWRFVPVLIVTGVAGVILTAAFRNPMKRRHKRMQDAQAKLHASTQETLENVRLIKASVSEERALENMDEHREHLAKEQIRNGKLSIAMNNGMGSLFDISWLICNLWGCVKIYQGTFTYGGLAALIQLVGRIQTPIANAVSLISQAYGVVASAERLQEVIGLPDEEAGTPLKAFDEIRLENVGFQYEESPEDVLKGVSAVIKRGDFVALTGISGGGKTSLFQLLLGIYRPNTGSVTFVNGNESVPASKGTRSLFAYVPQGNMLMSGTLKDNLTMFTDEASDEKIEAAVQAACLDELVKKVGMDAKLGERGIGLSEGQAQRLAIARALLSDAPILLLDEATSALDEETEATVLRNIDAMRDKTVIIVTHRRAALSICDRVFNLEDGRLIANAQMNTEN</sequence>
<dbReference type="EMBL" id="FWXZ01000001">
    <property type="protein sequence ID" value="SMC42348.1"/>
    <property type="molecule type" value="Genomic_DNA"/>
</dbReference>
<name>A0AC61PJA7_9FIRM</name>
<accession>A0AC61PJA7</accession>
<dbReference type="Proteomes" id="UP000192328">
    <property type="component" value="Unassembled WGS sequence"/>
</dbReference>